<dbReference type="InterPro" id="IPR018060">
    <property type="entry name" value="HTH_AraC"/>
</dbReference>
<evidence type="ECO:0000259" key="7">
    <source>
        <dbReference type="PROSITE" id="PS01124"/>
    </source>
</evidence>
<dbReference type="CDD" id="cd02208">
    <property type="entry name" value="cupin_RmlC-like"/>
    <property type="match status" value="1"/>
</dbReference>
<organism evidence="8 9">
    <name type="scientific">Kluyvera georgiana ATCC 51603</name>
    <dbReference type="NCBI Taxonomy" id="1354264"/>
    <lineage>
        <taxon>Bacteria</taxon>
        <taxon>Pseudomonadati</taxon>
        <taxon>Pseudomonadota</taxon>
        <taxon>Gammaproteobacteria</taxon>
        <taxon>Enterobacterales</taxon>
        <taxon>Enterobacteriaceae</taxon>
        <taxon>Kluyvera</taxon>
    </lineage>
</organism>
<keyword evidence="1" id="KW-0805">Transcription regulation</keyword>
<dbReference type="SUPFAM" id="SSF46689">
    <property type="entry name" value="Homeodomain-like"/>
    <property type="match status" value="2"/>
</dbReference>
<dbReference type="Pfam" id="PF12833">
    <property type="entry name" value="HTH_18"/>
    <property type="match status" value="1"/>
</dbReference>
<dbReference type="Proteomes" id="UP000078386">
    <property type="component" value="Unassembled WGS sequence"/>
</dbReference>
<sequence>MTSSWNAEHLELITLNDTVASFSRLFANTVRYHHWHQCLEILYVEEGFGVVIVDNRQYTMRPGRLFFFPPFTLHKIMVDEKAQDSYRRTIIHVDQHAIAKLLRHFPDNHRRLQMLSTRGRPAFVADLAEMHPHIDHLFSLYARAASLSALSTEQIACMLMTLFSMLPPVQEKMTDTSRGIASPVMFWIEENYQKKFSLDALAAELGKSRSYLSRRFHAETGEHIHDYLNTIRLRRACELLLHSTLPVSEIAGQVGFTEVTYFISSFKKGIGETPLQYRKNHVSRQRASGSAPATTAKSSEYR</sequence>
<feature type="domain" description="HTH araC/xylS-type" evidence="7">
    <location>
        <begin position="182"/>
        <end position="280"/>
    </location>
</feature>
<dbReference type="PRINTS" id="PR00032">
    <property type="entry name" value="HTHARAC"/>
</dbReference>
<evidence type="ECO:0000313" key="8">
    <source>
        <dbReference type="EMBL" id="OAT55772.1"/>
    </source>
</evidence>
<evidence type="ECO:0000256" key="3">
    <source>
        <dbReference type="ARBA" id="ARBA00023159"/>
    </source>
</evidence>
<dbReference type="InterPro" id="IPR009057">
    <property type="entry name" value="Homeodomain-like_sf"/>
</dbReference>
<dbReference type="Gene3D" id="2.60.120.10">
    <property type="entry name" value="Jelly Rolls"/>
    <property type="match status" value="1"/>
</dbReference>
<keyword evidence="2" id="KW-0238">DNA-binding</keyword>
<dbReference type="EMBL" id="LXEU01000015">
    <property type="protein sequence ID" value="OAT55772.1"/>
    <property type="molecule type" value="Genomic_DNA"/>
</dbReference>
<dbReference type="Gene3D" id="1.10.10.60">
    <property type="entry name" value="Homeodomain-like"/>
    <property type="match status" value="2"/>
</dbReference>
<name>A0A1B7K6Q0_9ENTR</name>
<dbReference type="InterPro" id="IPR014710">
    <property type="entry name" value="RmlC-like_jellyroll"/>
</dbReference>
<protein>
    <recommendedName>
        <fullName evidence="5">Arabinose operon regulatory protein</fullName>
    </recommendedName>
</protein>
<accession>A0A1B7K6Q0</accession>
<gene>
    <name evidence="8" type="ORF">M989_00794</name>
</gene>
<evidence type="ECO:0000256" key="2">
    <source>
        <dbReference type="ARBA" id="ARBA00023125"/>
    </source>
</evidence>
<dbReference type="InterPro" id="IPR003313">
    <property type="entry name" value="AraC-bd"/>
</dbReference>
<reference evidence="8 9" key="1">
    <citation type="submission" date="2016-04" db="EMBL/GenBank/DDBJ databases">
        <title>ATOL: Assembling a taxonomically balanced genome-scale reconstruction of the evolutionary history of the Enterobacteriaceae.</title>
        <authorList>
            <person name="Plunkett G.III."/>
            <person name="Neeno-Eckwall E.C."/>
            <person name="Glasner J.D."/>
            <person name="Perna N.T."/>
        </authorList>
    </citation>
    <scope>NUCLEOTIDE SEQUENCE [LARGE SCALE GENOMIC DNA]</scope>
    <source>
        <strain evidence="8 9">ATCC 51603</strain>
    </source>
</reference>
<dbReference type="GO" id="GO:0043565">
    <property type="term" value="F:sequence-specific DNA binding"/>
    <property type="evidence" value="ECO:0007669"/>
    <property type="project" value="InterPro"/>
</dbReference>
<dbReference type="AlphaFoldDB" id="A0A1B7K6Q0"/>
<comment type="caution">
    <text evidence="8">The sequence shown here is derived from an EMBL/GenBank/DDBJ whole genome shotgun (WGS) entry which is preliminary data.</text>
</comment>
<keyword evidence="9" id="KW-1185">Reference proteome</keyword>
<dbReference type="InterPro" id="IPR037923">
    <property type="entry name" value="HTH-like"/>
</dbReference>
<dbReference type="SMART" id="SM00342">
    <property type="entry name" value="HTH_ARAC"/>
    <property type="match status" value="1"/>
</dbReference>
<feature type="compositionally biased region" description="Polar residues" evidence="6">
    <location>
        <begin position="285"/>
        <end position="302"/>
    </location>
</feature>
<dbReference type="PROSITE" id="PS01124">
    <property type="entry name" value="HTH_ARAC_FAMILY_2"/>
    <property type="match status" value="1"/>
</dbReference>
<dbReference type="Pfam" id="PF02311">
    <property type="entry name" value="AraC_binding"/>
    <property type="match status" value="1"/>
</dbReference>
<evidence type="ECO:0000256" key="6">
    <source>
        <dbReference type="SAM" id="MobiDB-lite"/>
    </source>
</evidence>
<dbReference type="GO" id="GO:0003700">
    <property type="term" value="F:DNA-binding transcription factor activity"/>
    <property type="evidence" value="ECO:0007669"/>
    <property type="project" value="InterPro"/>
</dbReference>
<dbReference type="PANTHER" id="PTHR43280">
    <property type="entry name" value="ARAC-FAMILY TRANSCRIPTIONAL REGULATOR"/>
    <property type="match status" value="1"/>
</dbReference>
<keyword evidence="4" id="KW-0804">Transcription</keyword>
<evidence type="ECO:0000256" key="4">
    <source>
        <dbReference type="ARBA" id="ARBA00023163"/>
    </source>
</evidence>
<evidence type="ECO:0000256" key="1">
    <source>
        <dbReference type="ARBA" id="ARBA00023015"/>
    </source>
</evidence>
<proteinExistence type="predicted"/>
<evidence type="ECO:0000256" key="5">
    <source>
        <dbReference type="ARBA" id="ARBA00044978"/>
    </source>
</evidence>
<dbReference type="PANTHER" id="PTHR43280:SF2">
    <property type="entry name" value="HTH-TYPE TRANSCRIPTIONAL REGULATOR EXSA"/>
    <property type="match status" value="1"/>
</dbReference>
<evidence type="ECO:0000313" key="9">
    <source>
        <dbReference type="Proteomes" id="UP000078386"/>
    </source>
</evidence>
<dbReference type="InterPro" id="IPR020449">
    <property type="entry name" value="Tscrpt_reg_AraC-type_HTH"/>
</dbReference>
<feature type="region of interest" description="Disordered" evidence="6">
    <location>
        <begin position="279"/>
        <end position="302"/>
    </location>
</feature>
<dbReference type="RefSeq" id="WP_064542335.1">
    <property type="nucleotide sequence ID" value="NZ_LXEU01000015.1"/>
</dbReference>
<dbReference type="SUPFAM" id="SSF51215">
    <property type="entry name" value="Regulatory protein AraC"/>
    <property type="match status" value="1"/>
</dbReference>
<keyword evidence="3" id="KW-0010">Activator</keyword>
<dbReference type="PATRIC" id="fig|1354264.4.peg.827"/>